<evidence type="ECO:0000259" key="2">
    <source>
        <dbReference type="Pfam" id="PF01266"/>
    </source>
</evidence>
<organism evidence="3 4">
    <name type="scientific">Aspergillus pseudoustus</name>
    <dbReference type="NCBI Taxonomy" id="1810923"/>
    <lineage>
        <taxon>Eukaryota</taxon>
        <taxon>Fungi</taxon>
        <taxon>Dikarya</taxon>
        <taxon>Ascomycota</taxon>
        <taxon>Pezizomycotina</taxon>
        <taxon>Eurotiomycetes</taxon>
        <taxon>Eurotiomycetidae</taxon>
        <taxon>Eurotiales</taxon>
        <taxon>Aspergillaceae</taxon>
        <taxon>Aspergillus</taxon>
        <taxon>Aspergillus subgen. Nidulantes</taxon>
    </lineage>
</organism>
<dbReference type="Gene3D" id="3.30.9.10">
    <property type="entry name" value="D-Amino Acid Oxidase, subunit A, domain 2"/>
    <property type="match status" value="1"/>
</dbReference>
<dbReference type="Pfam" id="PF01266">
    <property type="entry name" value="DAO"/>
    <property type="match status" value="1"/>
</dbReference>
<feature type="region of interest" description="Disordered" evidence="1">
    <location>
        <begin position="1"/>
        <end position="41"/>
    </location>
</feature>
<comment type="caution">
    <text evidence="3">The sequence shown here is derived from an EMBL/GenBank/DDBJ whole genome shotgun (WGS) entry which is preliminary data.</text>
</comment>
<evidence type="ECO:0000256" key="1">
    <source>
        <dbReference type="SAM" id="MobiDB-lite"/>
    </source>
</evidence>
<proteinExistence type="predicted"/>
<dbReference type="PANTHER" id="PTHR13847">
    <property type="entry name" value="SARCOSINE DEHYDROGENASE-RELATED"/>
    <property type="match status" value="1"/>
</dbReference>
<evidence type="ECO:0000313" key="3">
    <source>
        <dbReference type="EMBL" id="KAL2840523.1"/>
    </source>
</evidence>
<feature type="compositionally biased region" description="Polar residues" evidence="1">
    <location>
        <begin position="1"/>
        <end position="14"/>
    </location>
</feature>
<dbReference type="InterPro" id="IPR036188">
    <property type="entry name" value="FAD/NAD-bd_sf"/>
</dbReference>
<protein>
    <submittedName>
        <fullName evidence="3">Nucleotide-binding domain-containing protein</fullName>
    </submittedName>
</protein>
<dbReference type="EMBL" id="JBFXLU010000120">
    <property type="protein sequence ID" value="KAL2840523.1"/>
    <property type="molecule type" value="Genomic_DNA"/>
</dbReference>
<reference evidence="3 4" key="1">
    <citation type="submission" date="2024-07" db="EMBL/GenBank/DDBJ databases">
        <title>Section-level genome sequencing and comparative genomics of Aspergillus sections Usti and Cavernicolus.</title>
        <authorList>
            <consortium name="Lawrence Berkeley National Laboratory"/>
            <person name="Nybo J.L."/>
            <person name="Vesth T.C."/>
            <person name="Theobald S."/>
            <person name="Frisvad J.C."/>
            <person name="Larsen T.O."/>
            <person name="Kjaerboelling I."/>
            <person name="Rothschild-Mancinelli K."/>
            <person name="Lyhne E.K."/>
            <person name="Kogle M.E."/>
            <person name="Barry K."/>
            <person name="Clum A."/>
            <person name="Na H."/>
            <person name="Ledsgaard L."/>
            <person name="Lin J."/>
            <person name="Lipzen A."/>
            <person name="Kuo A."/>
            <person name="Riley R."/>
            <person name="Mondo S."/>
            <person name="Labutti K."/>
            <person name="Haridas S."/>
            <person name="Pangalinan J."/>
            <person name="Salamov A.A."/>
            <person name="Simmons B.A."/>
            <person name="Magnuson J.K."/>
            <person name="Chen J."/>
            <person name="Drula E."/>
            <person name="Henrissat B."/>
            <person name="Wiebenga A."/>
            <person name="Lubbers R.J."/>
            <person name="Gomes A.C."/>
            <person name="Makela M.R."/>
            <person name="Stajich J."/>
            <person name="Grigoriev I.V."/>
            <person name="Mortensen U.H."/>
            <person name="De Vries R.P."/>
            <person name="Baker S.E."/>
            <person name="Andersen M.R."/>
        </authorList>
    </citation>
    <scope>NUCLEOTIDE SEQUENCE [LARGE SCALE GENOMIC DNA]</scope>
    <source>
        <strain evidence="3 4">CBS 123904</strain>
    </source>
</reference>
<dbReference type="Gene3D" id="3.50.50.60">
    <property type="entry name" value="FAD/NAD(P)-binding domain"/>
    <property type="match status" value="1"/>
</dbReference>
<gene>
    <name evidence="3" type="ORF">BJY01DRAFT_20323</name>
</gene>
<dbReference type="InterPro" id="IPR006076">
    <property type="entry name" value="FAD-dep_OxRdtase"/>
</dbReference>
<evidence type="ECO:0000313" key="4">
    <source>
        <dbReference type="Proteomes" id="UP001610446"/>
    </source>
</evidence>
<feature type="domain" description="FAD dependent oxidoreductase" evidence="2">
    <location>
        <begin position="49"/>
        <end position="441"/>
    </location>
</feature>
<dbReference type="PANTHER" id="PTHR13847:SF213">
    <property type="entry name" value="DEPENDENT OXIDOREDUCTASE, PUTATIVE-RELATED"/>
    <property type="match status" value="1"/>
</dbReference>
<keyword evidence="4" id="KW-1185">Reference proteome</keyword>
<dbReference type="SUPFAM" id="SSF51905">
    <property type="entry name" value="FAD/NAD(P)-binding domain"/>
    <property type="match status" value="1"/>
</dbReference>
<sequence length="483" mass="52636">MANSEGDSFRSIIQQDPGLPRDNPTTSFWQTPPHKLSSAQSAELPTVTDIAIIGSGITGASVVKTILENHDTAQVVVFEARTVCSGATGRNGGQLAINAAETYIKRREALGAKMAGKIVKFNLKTLEAMREIAAQFSEGLSQAQDPEVTEVTKVRAFNDEETFRSMREGIAALESDHPDMRGVYTVLDKEACEKDYGVHGSVGGVVHPAGSVWPYRMVTNLLDAFLRRYSSRLAIENNTPVTEVVYEPSTDAKYPYIVHTPRGCVRASQVAYCTNAYTGHLLPKIRGILFPLKETMTVQELSPPMIWPIPASWAIHYTPFVDGDTGHYADGLIYGMQSPNSGYYFFGGEKCPPENLISSDDTALAGTSVQFLQDQLLSLFGLDTGRSKVVSSWTGVMCFSSDLLPLVGRLPSDLTGRSGSGEWLCGAYNGYGMPCAWLAGESLGLMILGKTPRDYLPEAYLISERRLKETLSVERSMGFLNAP</sequence>
<name>A0ABR4JNF9_9EURO</name>
<accession>A0ABR4JNF9</accession>
<dbReference type="Proteomes" id="UP001610446">
    <property type="component" value="Unassembled WGS sequence"/>
</dbReference>